<dbReference type="PROSITE" id="PS00233">
    <property type="entry name" value="CHIT_BIND_RR_1"/>
    <property type="match status" value="1"/>
</dbReference>
<keyword evidence="1 3" id="KW-0193">Cuticle</keyword>
<dbReference type="PANTHER" id="PTHR10380:SF241">
    <property type="entry name" value="CUTICULAR PROTEIN 47EG-RELATED"/>
    <property type="match status" value="1"/>
</dbReference>
<dbReference type="PROSITE" id="PS51155">
    <property type="entry name" value="CHIT_BIND_RR_2"/>
    <property type="match status" value="1"/>
</dbReference>
<dbReference type="InterPro" id="IPR031311">
    <property type="entry name" value="CHIT_BIND_RR_consensus"/>
</dbReference>
<keyword evidence="2 4" id="KW-0732">Signal</keyword>
<reference evidence="5 6" key="1">
    <citation type="submission" date="2021-06" db="EMBL/GenBank/DDBJ databases">
        <title>A haploid diamondback moth (Plutella xylostella L.) genome assembly resolves 31 chromosomes and identifies a diamide resistance mutation.</title>
        <authorList>
            <person name="Ward C.M."/>
            <person name="Perry K.D."/>
            <person name="Baker G."/>
            <person name="Powis K."/>
            <person name="Heckel D.G."/>
            <person name="Baxter S.W."/>
        </authorList>
    </citation>
    <scope>NUCLEOTIDE SEQUENCE [LARGE SCALE GENOMIC DNA]</scope>
    <source>
        <strain evidence="5 6">LV</strain>
        <tissue evidence="5">Single pupa</tissue>
    </source>
</reference>
<feature type="signal peptide" evidence="4">
    <location>
        <begin position="1"/>
        <end position="16"/>
    </location>
</feature>
<evidence type="ECO:0000256" key="4">
    <source>
        <dbReference type="SAM" id="SignalP"/>
    </source>
</evidence>
<dbReference type="EMBL" id="JAHIBW010000022">
    <property type="protein sequence ID" value="KAG7299460.1"/>
    <property type="molecule type" value="Genomic_DNA"/>
</dbReference>
<dbReference type="Proteomes" id="UP000823941">
    <property type="component" value="Chromosome 22"/>
</dbReference>
<evidence type="ECO:0000256" key="1">
    <source>
        <dbReference type="ARBA" id="ARBA00022460"/>
    </source>
</evidence>
<evidence type="ECO:0000256" key="3">
    <source>
        <dbReference type="PROSITE-ProRule" id="PRU00497"/>
    </source>
</evidence>
<organism evidence="5 6">
    <name type="scientific">Plutella xylostella</name>
    <name type="common">Diamondback moth</name>
    <name type="synonym">Plutella maculipennis</name>
    <dbReference type="NCBI Taxonomy" id="51655"/>
    <lineage>
        <taxon>Eukaryota</taxon>
        <taxon>Metazoa</taxon>
        <taxon>Ecdysozoa</taxon>
        <taxon>Arthropoda</taxon>
        <taxon>Hexapoda</taxon>
        <taxon>Insecta</taxon>
        <taxon>Pterygota</taxon>
        <taxon>Neoptera</taxon>
        <taxon>Endopterygota</taxon>
        <taxon>Lepidoptera</taxon>
        <taxon>Glossata</taxon>
        <taxon>Ditrysia</taxon>
        <taxon>Yponomeutoidea</taxon>
        <taxon>Plutellidae</taxon>
        <taxon>Plutella</taxon>
    </lineage>
</organism>
<evidence type="ECO:0000256" key="2">
    <source>
        <dbReference type="ARBA" id="ARBA00022729"/>
    </source>
</evidence>
<proteinExistence type="predicted"/>
<keyword evidence="6" id="KW-1185">Reference proteome</keyword>
<feature type="chain" id="PRO_5046770995" evidence="4">
    <location>
        <begin position="17"/>
        <end position="175"/>
    </location>
</feature>
<dbReference type="InterPro" id="IPR050468">
    <property type="entry name" value="Cuticle_Struct_Prot"/>
</dbReference>
<accession>A0ABQ7Q3X9</accession>
<dbReference type="Pfam" id="PF00379">
    <property type="entry name" value="Chitin_bind_4"/>
    <property type="match status" value="1"/>
</dbReference>
<dbReference type="PANTHER" id="PTHR10380">
    <property type="entry name" value="CUTICLE PROTEIN"/>
    <property type="match status" value="1"/>
</dbReference>
<comment type="caution">
    <text evidence="5">The sequence shown here is derived from an EMBL/GenBank/DDBJ whole genome shotgun (WGS) entry which is preliminary data.</text>
</comment>
<evidence type="ECO:0000313" key="6">
    <source>
        <dbReference type="Proteomes" id="UP000823941"/>
    </source>
</evidence>
<dbReference type="PRINTS" id="PR00947">
    <property type="entry name" value="CUTICLE"/>
</dbReference>
<protein>
    <submittedName>
        <fullName evidence="5">Uncharacterized protein</fullName>
    </submittedName>
</protein>
<evidence type="ECO:0000313" key="5">
    <source>
        <dbReference type="EMBL" id="KAG7299460.1"/>
    </source>
</evidence>
<gene>
    <name evidence="5" type="ORF">JYU34_016420</name>
</gene>
<dbReference type="InterPro" id="IPR000618">
    <property type="entry name" value="Insect_cuticle"/>
</dbReference>
<name>A0ABQ7Q3X9_PLUXY</name>
<sequence length="175" mass="18223">MQVALVLAAVVAAAAAASPFSSSYRSPLKPLKPLQPFRSAVAASAPVARQVYASAQASSAAYARVSNNDQSANIVRYDSEINPDGSYNYAIETDNGIAAQETGTPVNFGGNPPVVPVVAQGSYSYTSPEGQVVAITYTADQDGFKPSGDAIPTSPPIPPQILRALEWIARNPQSQ</sequence>